<proteinExistence type="predicted"/>
<evidence type="ECO:0000313" key="1">
    <source>
        <dbReference type="EMBL" id="MBT9311331.1"/>
    </source>
</evidence>
<name>A0ABS5Y0J0_9CYAN</name>
<keyword evidence="2" id="KW-1185">Reference proteome</keyword>
<dbReference type="EMBL" id="JADOER010000004">
    <property type="protein sequence ID" value="MBT9311331.1"/>
    <property type="molecule type" value="Genomic_DNA"/>
</dbReference>
<evidence type="ECO:0000313" key="2">
    <source>
        <dbReference type="Proteomes" id="UP001196661"/>
    </source>
</evidence>
<reference evidence="1 2" key="1">
    <citation type="journal article" date="2021" name="Mar. Drugs">
        <title>Genome Reduction and Secondary Metabolism of the Marine Sponge-Associated Cyanobacterium Leptothoe.</title>
        <authorList>
            <person name="Konstantinou D."/>
            <person name="Popin R.V."/>
            <person name="Fewer D.P."/>
            <person name="Sivonen K."/>
            <person name="Gkelis S."/>
        </authorList>
    </citation>
    <scope>NUCLEOTIDE SEQUENCE [LARGE SCALE GENOMIC DNA]</scope>
    <source>
        <strain evidence="1 2">TAU-MAC 1615</strain>
    </source>
</reference>
<comment type="caution">
    <text evidence="1">The sequence shown here is derived from an EMBL/GenBank/DDBJ whole genome shotgun (WGS) entry which is preliminary data.</text>
</comment>
<gene>
    <name evidence="1" type="ORF">IXB28_03870</name>
</gene>
<dbReference type="RefSeq" id="WP_215617223.1">
    <property type="nucleotide sequence ID" value="NZ_JADOER010000004.1"/>
</dbReference>
<sequence>MNNPVQFPKFPSKKGFSPQSNQALLLSTAAHVNNNEHPQELLAGDALWQMQSRSLAIEIGQTYPSIELFPIDGKRSLSGANRTVKVGRYRLYLLPSGILGDSTVTLPVSAILGEYVPHLYLVVDVPQDKQSPIRVISGLCHDQLYRYCRSALGINHKACTIPLREFTTTPQQVWTYLKCLAPEIIIPF</sequence>
<organism evidence="1 2">
    <name type="scientific">Leptothoe kymatousa TAU-MAC 1615</name>
    <dbReference type="NCBI Taxonomy" id="2364775"/>
    <lineage>
        <taxon>Bacteria</taxon>
        <taxon>Bacillati</taxon>
        <taxon>Cyanobacteriota</taxon>
        <taxon>Cyanophyceae</taxon>
        <taxon>Nodosilineales</taxon>
        <taxon>Cymatolegaceae</taxon>
        <taxon>Leptothoe</taxon>
        <taxon>Leptothoe kymatousa</taxon>
    </lineage>
</organism>
<protein>
    <submittedName>
        <fullName evidence="1">Uncharacterized protein</fullName>
    </submittedName>
</protein>
<accession>A0ABS5Y0J0</accession>
<dbReference type="Proteomes" id="UP001196661">
    <property type="component" value="Unassembled WGS sequence"/>
</dbReference>